<comment type="similarity">
    <text evidence="5">Belongs to the SAT4 family.</text>
</comment>
<dbReference type="OrthoDB" id="5378633at2759"/>
<reference evidence="8 9" key="1">
    <citation type="journal article" date="2018" name="IMA Fungus">
        <title>IMA Genome-F 9: Draft genome sequence of Annulohypoxylon stygium, Aspergillus mulundensis, Berkeleyomyces basicola (syn. Thielaviopsis basicola), Ceratocystis smalleyi, two Cercospora beticola strains, Coleophoma cylindrospora, Fusarium fracticaudum, Phialophora cf. hyalina, and Morchella septimelata.</title>
        <authorList>
            <person name="Wingfield B.D."/>
            <person name="Bills G.F."/>
            <person name="Dong Y."/>
            <person name="Huang W."/>
            <person name="Nel W.J."/>
            <person name="Swalarsk-Parry B.S."/>
            <person name="Vaghefi N."/>
            <person name="Wilken P.M."/>
            <person name="An Z."/>
            <person name="de Beer Z.W."/>
            <person name="De Vos L."/>
            <person name="Chen L."/>
            <person name="Duong T.A."/>
            <person name="Gao Y."/>
            <person name="Hammerbacher A."/>
            <person name="Kikkert J.R."/>
            <person name="Li Y."/>
            <person name="Li H."/>
            <person name="Li K."/>
            <person name="Li Q."/>
            <person name="Liu X."/>
            <person name="Ma X."/>
            <person name="Naidoo K."/>
            <person name="Pethybridge S.J."/>
            <person name="Sun J."/>
            <person name="Steenkamp E.T."/>
            <person name="van der Nest M.A."/>
            <person name="van Wyk S."/>
            <person name="Wingfield M.J."/>
            <person name="Xiong C."/>
            <person name="Yue Q."/>
            <person name="Zhang X."/>
        </authorList>
    </citation>
    <scope>NUCLEOTIDE SEQUENCE [LARGE SCALE GENOMIC DNA]</scope>
    <source>
        <strain evidence="8 9">BP5796</strain>
    </source>
</reference>
<dbReference type="InterPro" id="IPR052337">
    <property type="entry name" value="SAT4-like"/>
</dbReference>
<gene>
    <name evidence="8" type="ORF">BP5796_08782</name>
</gene>
<proteinExistence type="inferred from homology"/>
<feature type="domain" description="Rhodopsin" evidence="7">
    <location>
        <begin position="28"/>
        <end position="270"/>
    </location>
</feature>
<feature type="transmembrane region" description="Helical" evidence="6">
    <location>
        <begin position="183"/>
        <end position="201"/>
    </location>
</feature>
<feature type="transmembrane region" description="Helical" evidence="6">
    <location>
        <begin position="247"/>
        <end position="268"/>
    </location>
</feature>
<comment type="caution">
    <text evidence="8">The sequence shown here is derived from an EMBL/GenBank/DDBJ whole genome shotgun (WGS) entry which is preliminary data.</text>
</comment>
<evidence type="ECO:0000256" key="6">
    <source>
        <dbReference type="SAM" id="Phobius"/>
    </source>
</evidence>
<dbReference type="PANTHER" id="PTHR33048">
    <property type="entry name" value="PTH11-LIKE INTEGRAL MEMBRANE PROTEIN (AFU_ORTHOLOGUE AFUA_5G11245)"/>
    <property type="match status" value="1"/>
</dbReference>
<evidence type="ECO:0000256" key="2">
    <source>
        <dbReference type="ARBA" id="ARBA00022692"/>
    </source>
</evidence>
<keyword evidence="2 6" id="KW-0812">Transmembrane</keyword>
<dbReference type="PANTHER" id="PTHR33048:SF110">
    <property type="entry name" value="UBID FAMILY DECARBOXYLASE"/>
    <property type="match status" value="1"/>
</dbReference>
<evidence type="ECO:0000256" key="1">
    <source>
        <dbReference type="ARBA" id="ARBA00004141"/>
    </source>
</evidence>
<comment type="subcellular location">
    <subcellularLocation>
        <location evidence="1">Membrane</location>
        <topology evidence="1">Multi-pass membrane protein</topology>
    </subcellularLocation>
</comment>
<dbReference type="GO" id="GO:0016020">
    <property type="term" value="C:membrane"/>
    <property type="evidence" value="ECO:0007669"/>
    <property type="project" value="UniProtKB-SubCell"/>
</dbReference>
<keyword evidence="3 6" id="KW-1133">Transmembrane helix</keyword>
<keyword evidence="4 6" id="KW-0472">Membrane</keyword>
<accession>A0A3D8R8L0</accession>
<evidence type="ECO:0000259" key="7">
    <source>
        <dbReference type="Pfam" id="PF20684"/>
    </source>
</evidence>
<evidence type="ECO:0000313" key="8">
    <source>
        <dbReference type="EMBL" id="RDW70385.1"/>
    </source>
</evidence>
<feature type="transmembrane region" description="Helical" evidence="6">
    <location>
        <begin position="47"/>
        <end position="68"/>
    </location>
</feature>
<feature type="transmembrane region" description="Helical" evidence="6">
    <location>
        <begin position="213"/>
        <end position="235"/>
    </location>
</feature>
<organism evidence="8 9">
    <name type="scientific">Coleophoma crateriformis</name>
    <dbReference type="NCBI Taxonomy" id="565419"/>
    <lineage>
        <taxon>Eukaryota</taxon>
        <taxon>Fungi</taxon>
        <taxon>Dikarya</taxon>
        <taxon>Ascomycota</taxon>
        <taxon>Pezizomycotina</taxon>
        <taxon>Leotiomycetes</taxon>
        <taxon>Helotiales</taxon>
        <taxon>Dermateaceae</taxon>
        <taxon>Coleophoma</taxon>
    </lineage>
</organism>
<dbReference type="AlphaFoldDB" id="A0A3D8R8L0"/>
<feature type="transmembrane region" description="Helical" evidence="6">
    <location>
        <begin position="131"/>
        <end position="153"/>
    </location>
</feature>
<sequence length="311" mass="35293">MVTLAQRQLQTAEVSIWILLSSAATLLRLTSQRIQRGGINNFRVDDWIMVFVFFLNLADGGAGLYAIFEMNLLGALDSESSEEVMAKYIRIAHYFYVPGEMVFQLKLWLLKACLVILYWRLTVQSKLRHVVTAAGIYCIVSYLVVVLFLLVFMCRPFSGFWLDIENAPTSNCVTWLPYYKVQLPMNISSDLLIFCTPLALFSGSTLPWKRKILLCGIFSVGAIVMLFAILNKVFLYQDSTNPEYILWSYRECNLAVIVTNAPMCWAALRRIFGLKAFSEESGNVRELNIKTGDSECSPWNSKRHSASAARP</sequence>
<evidence type="ECO:0000256" key="5">
    <source>
        <dbReference type="ARBA" id="ARBA00038359"/>
    </source>
</evidence>
<protein>
    <recommendedName>
        <fullName evidence="7">Rhodopsin domain-containing protein</fullName>
    </recommendedName>
</protein>
<dbReference type="Pfam" id="PF20684">
    <property type="entry name" value="Fung_rhodopsin"/>
    <property type="match status" value="1"/>
</dbReference>
<dbReference type="Proteomes" id="UP000256328">
    <property type="component" value="Unassembled WGS sequence"/>
</dbReference>
<dbReference type="InterPro" id="IPR049326">
    <property type="entry name" value="Rhodopsin_dom_fungi"/>
</dbReference>
<feature type="transmembrane region" description="Helical" evidence="6">
    <location>
        <begin position="101"/>
        <end position="119"/>
    </location>
</feature>
<evidence type="ECO:0000313" key="9">
    <source>
        <dbReference type="Proteomes" id="UP000256328"/>
    </source>
</evidence>
<keyword evidence="9" id="KW-1185">Reference proteome</keyword>
<evidence type="ECO:0000256" key="3">
    <source>
        <dbReference type="ARBA" id="ARBA00022989"/>
    </source>
</evidence>
<name>A0A3D8R8L0_9HELO</name>
<dbReference type="EMBL" id="PDLN01000012">
    <property type="protein sequence ID" value="RDW70385.1"/>
    <property type="molecule type" value="Genomic_DNA"/>
</dbReference>
<evidence type="ECO:0000256" key="4">
    <source>
        <dbReference type="ARBA" id="ARBA00023136"/>
    </source>
</evidence>